<proteinExistence type="predicted"/>
<dbReference type="EMBL" id="CAJVSB020000574">
    <property type="protein sequence ID" value="CAH2056808.1"/>
    <property type="molecule type" value="Genomic_DNA"/>
</dbReference>
<accession>A0AAU9S3T2</accession>
<dbReference type="InterPro" id="IPR057710">
    <property type="entry name" value="DUF7950"/>
</dbReference>
<keyword evidence="4" id="KW-1185">Reference proteome</keyword>
<evidence type="ECO:0000259" key="2">
    <source>
        <dbReference type="Pfam" id="PF25821"/>
    </source>
</evidence>
<name>A0AAU9S3T2_THLAR</name>
<dbReference type="PANTHER" id="PTHR33595">
    <property type="entry name" value="VON WILLEBRAND FACTOR A DOMAIN PROTEIN"/>
    <property type="match status" value="1"/>
</dbReference>
<evidence type="ECO:0000313" key="4">
    <source>
        <dbReference type="Proteomes" id="UP000836841"/>
    </source>
</evidence>
<feature type="compositionally biased region" description="Basic and acidic residues" evidence="1">
    <location>
        <begin position="125"/>
        <end position="136"/>
    </location>
</feature>
<evidence type="ECO:0000313" key="3">
    <source>
        <dbReference type="EMBL" id="CAH2056808.1"/>
    </source>
</evidence>
<dbReference type="Pfam" id="PF25821">
    <property type="entry name" value="DUF7950"/>
    <property type="match status" value="1"/>
</dbReference>
<reference evidence="3 4" key="1">
    <citation type="submission" date="2022-03" db="EMBL/GenBank/DDBJ databases">
        <authorList>
            <person name="Nunn A."/>
            <person name="Chopra R."/>
            <person name="Nunn A."/>
            <person name="Contreras Garrido A."/>
        </authorList>
    </citation>
    <scope>NUCLEOTIDE SEQUENCE [LARGE SCALE GENOMIC DNA]</scope>
</reference>
<dbReference type="PANTHER" id="PTHR33595:SF3">
    <property type="entry name" value="PAS DOMAIN-CONTAINING PROTEIN"/>
    <property type="match status" value="1"/>
</dbReference>
<dbReference type="Proteomes" id="UP000836841">
    <property type="component" value="Unassembled WGS sequence"/>
</dbReference>
<feature type="domain" description="DUF7950" evidence="2">
    <location>
        <begin position="108"/>
        <end position="244"/>
    </location>
</feature>
<protein>
    <recommendedName>
        <fullName evidence="2">DUF7950 domain-containing protein</fullName>
    </recommendedName>
</protein>
<sequence length="260" mass="28613">MIRAFTTPSTAAKTAEIMSRPGQLFGFNPPCFVTPRLPLPTLLKPPQNQINLPLLRPQIVPQTIEPSKAIDLNEEAEVPEEKDLIKQLEGPVRSRVIAPQPVRPVGSSIIVNNIREEPGSSSDPGSDRVPKKKVEEQMESEVVPAVVSDSSNRVRLANSAYRKMVGQPECSWLGSVGACKRICGEIGIQFLEKRVVPVESKRFSCWVTIEWGRNEENRSVRAFCEATRLACESKDYLFAWRFHAGEASGYGSGPGSGNIA</sequence>
<gene>
    <name evidence="3" type="ORF">TAV2_LOCUS12001</name>
</gene>
<evidence type="ECO:0000256" key="1">
    <source>
        <dbReference type="SAM" id="MobiDB-lite"/>
    </source>
</evidence>
<comment type="caution">
    <text evidence="3">The sequence shown here is derived from an EMBL/GenBank/DDBJ whole genome shotgun (WGS) entry which is preliminary data.</text>
</comment>
<feature type="region of interest" description="Disordered" evidence="1">
    <location>
        <begin position="113"/>
        <end position="136"/>
    </location>
</feature>
<organism evidence="3 4">
    <name type="scientific">Thlaspi arvense</name>
    <name type="common">Field penny-cress</name>
    <dbReference type="NCBI Taxonomy" id="13288"/>
    <lineage>
        <taxon>Eukaryota</taxon>
        <taxon>Viridiplantae</taxon>
        <taxon>Streptophyta</taxon>
        <taxon>Embryophyta</taxon>
        <taxon>Tracheophyta</taxon>
        <taxon>Spermatophyta</taxon>
        <taxon>Magnoliopsida</taxon>
        <taxon>eudicotyledons</taxon>
        <taxon>Gunneridae</taxon>
        <taxon>Pentapetalae</taxon>
        <taxon>rosids</taxon>
        <taxon>malvids</taxon>
        <taxon>Brassicales</taxon>
        <taxon>Brassicaceae</taxon>
        <taxon>Thlaspideae</taxon>
        <taxon>Thlaspi</taxon>
    </lineage>
</organism>
<dbReference type="AlphaFoldDB" id="A0AAU9S3T2"/>